<evidence type="ECO:0000256" key="2">
    <source>
        <dbReference type="ARBA" id="ARBA00022975"/>
    </source>
</evidence>
<dbReference type="OrthoDB" id="10263753at2759"/>
<reference evidence="5 6" key="2">
    <citation type="submission" date="2018-10" db="EMBL/GenBank/DDBJ databases">
        <authorList>
            <consortium name="Pathogen Informatics"/>
        </authorList>
    </citation>
    <scope>NUCLEOTIDE SEQUENCE [LARGE SCALE GENOMIC DNA]</scope>
</reference>
<comment type="pathway">
    <text evidence="1">Pyrimidine metabolism; UMP biosynthesis via de novo pathway.</text>
</comment>
<reference evidence="7" key="1">
    <citation type="submission" date="2017-02" db="UniProtKB">
        <authorList>
            <consortium name="WormBaseParasite"/>
        </authorList>
    </citation>
    <scope>IDENTIFICATION</scope>
</reference>
<dbReference type="GO" id="GO:0004590">
    <property type="term" value="F:orotidine-5'-phosphate decarboxylase activity"/>
    <property type="evidence" value="ECO:0007669"/>
    <property type="project" value="TreeGrafter"/>
</dbReference>
<evidence type="ECO:0000256" key="1">
    <source>
        <dbReference type="ARBA" id="ARBA00004725"/>
    </source>
</evidence>
<dbReference type="EMBL" id="UXUI01008263">
    <property type="protein sequence ID" value="VDD91018.1"/>
    <property type="molecule type" value="Genomic_DNA"/>
</dbReference>
<protein>
    <submittedName>
        <fullName evidence="7">Pribosyltran domain-containing protein</fullName>
    </submittedName>
</protein>
<dbReference type="WBParaSite" id="EVEC_0000615801-mRNA-1">
    <property type="protein sequence ID" value="EVEC_0000615801-mRNA-1"/>
    <property type="gene ID" value="EVEC_0000615801"/>
</dbReference>
<sequence length="491" mass="54882">MIVKHWGVLRVQDWLNSASDLAKKSSMEFDAGATVKVIKVNEIGVFCYLATYVYDSLTFVSYLLLELTIEMCESFDQRQEIAGKLKEGDMFSKTEYLGQLLRLNACKYIDSESFSVDLNASLELLKIAASAIAHQMKIQKMNFDYVLGVSYSSIFLCAFVGERVGVPFLMRRKQPKSYGTKKLIEGLYEDGRRVTLIQDVVSSSSIIEETVEVLRQMNLICEDVFCVINSLQDGSENLQKAGVRLHSLLMASDVLSYKFNVENKEVGGACKEVVGEKGIVSGSCTTEESHGPVDRDYLIGNFVSLEIFKFGRFQLKSGFISPIYIDFRGLISSLETLLLTADAMSYEIRRRKLKVDYIAGVPYGAMLLSALVAEKLNISLIGLHKEPNPDGSRSLISDNFNRGQKVLVIEDVVTTGSSIFETVAVLRNIGLLCDEAFCILDREQGGYDNLQKRGIELHRLYCLSEALDYLVKMNRISLGERNDISLQLKGS</sequence>
<accession>A0A0N4V797</accession>
<dbReference type="Gene3D" id="3.40.50.2020">
    <property type="match status" value="2"/>
</dbReference>
<feature type="domain" description="Phosphoribosyltransferase" evidence="4">
    <location>
        <begin position="340"/>
        <end position="447"/>
    </location>
</feature>
<dbReference type="GO" id="GO:0006222">
    <property type="term" value="P:UMP biosynthetic process"/>
    <property type="evidence" value="ECO:0007669"/>
    <property type="project" value="TreeGrafter"/>
</dbReference>
<evidence type="ECO:0000259" key="4">
    <source>
        <dbReference type="Pfam" id="PF00156"/>
    </source>
</evidence>
<dbReference type="SUPFAM" id="SSF53271">
    <property type="entry name" value="PRTase-like"/>
    <property type="match status" value="2"/>
</dbReference>
<dbReference type="GO" id="GO:0019856">
    <property type="term" value="P:pyrimidine nucleobase biosynthetic process"/>
    <property type="evidence" value="ECO:0007669"/>
    <property type="project" value="TreeGrafter"/>
</dbReference>
<organism evidence="7">
    <name type="scientific">Enterobius vermicularis</name>
    <name type="common">Human pinworm</name>
    <dbReference type="NCBI Taxonomy" id="51028"/>
    <lineage>
        <taxon>Eukaryota</taxon>
        <taxon>Metazoa</taxon>
        <taxon>Ecdysozoa</taxon>
        <taxon>Nematoda</taxon>
        <taxon>Chromadorea</taxon>
        <taxon>Rhabditida</taxon>
        <taxon>Spirurina</taxon>
        <taxon>Oxyuridomorpha</taxon>
        <taxon>Oxyuroidea</taxon>
        <taxon>Oxyuridae</taxon>
        <taxon>Enterobius</taxon>
    </lineage>
</organism>
<evidence type="ECO:0000313" key="6">
    <source>
        <dbReference type="Proteomes" id="UP000274131"/>
    </source>
</evidence>
<evidence type="ECO:0000313" key="5">
    <source>
        <dbReference type="EMBL" id="VDD91018.1"/>
    </source>
</evidence>
<dbReference type="PANTHER" id="PTHR19278:SF9">
    <property type="entry name" value="URIDINE 5'-MONOPHOSPHATE SYNTHASE"/>
    <property type="match status" value="1"/>
</dbReference>
<evidence type="ECO:0000256" key="3">
    <source>
        <dbReference type="SAM" id="Phobius"/>
    </source>
</evidence>
<evidence type="ECO:0000313" key="7">
    <source>
        <dbReference type="WBParaSite" id="EVEC_0000615801-mRNA-1"/>
    </source>
</evidence>
<feature type="transmembrane region" description="Helical" evidence="3">
    <location>
        <begin position="145"/>
        <end position="166"/>
    </location>
</feature>
<gene>
    <name evidence="5" type="ORF">EVEC_LOCUS5769</name>
</gene>
<keyword evidence="3" id="KW-0812">Transmembrane</keyword>
<keyword evidence="3" id="KW-0472">Membrane</keyword>
<dbReference type="STRING" id="51028.A0A0N4V797"/>
<dbReference type="InterPro" id="IPR029057">
    <property type="entry name" value="PRTase-like"/>
</dbReference>
<dbReference type="InterPro" id="IPR000836">
    <property type="entry name" value="PRTase_dom"/>
</dbReference>
<name>A0A0N4V797_ENTVE</name>
<keyword evidence="3" id="KW-1133">Transmembrane helix</keyword>
<proteinExistence type="predicted"/>
<dbReference type="PANTHER" id="PTHR19278">
    <property type="entry name" value="OROTATE PHOSPHORIBOSYLTRANSFERASE"/>
    <property type="match status" value="1"/>
</dbReference>
<keyword evidence="6" id="KW-1185">Reference proteome</keyword>
<dbReference type="GO" id="GO:0004588">
    <property type="term" value="F:orotate phosphoribosyltransferase activity"/>
    <property type="evidence" value="ECO:0007669"/>
    <property type="project" value="TreeGrafter"/>
</dbReference>
<dbReference type="AlphaFoldDB" id="A0A0N4V797"/>
<dbReference type="Pfam" id="PF00156">
    <property type="entry name" value="Pribosyltran"/>
    <property type="match status" value="1"/>
</dbReference>
<dbReference type="CDD" id="cd06223">
    <property type="entry name" value="PRTases_typeI"/>
    <property type="match status" value="2"/>
</dbReference>
<keyword evidence="2" id="KW-0665">Pyrimidine biosynthesis</keyword>
<dbReference type="Proteomes" id="UP000274131">
    <property type="component" value="Unassembled WGS sequence"/>
</dbReference>